<dbReference type="EMBL" id="JAYRBN010000037">
    <property type="protein sequence ID" value="KAL2746580.1"/>
    <property type="molecule type" value="Genomic_DNA"/>
</dbReference>
<dbReference type="Gene3D" id="1.20.140.100">
    <property type="entry name" value="Dynein heavy chain, N-terminal domain 2"/>
    <property type="match status" value="1"/>
</dbReference>
<evidence type="ECO:0000256" key="1">
    <source>
        <dbReference type="ARBA" id="ARBA00004230"/>
    </source>
</evidence>
<evidence type="ECO:0000256" key="3">
    <source>
        <dbReference type="ARBA" id="ARBA00008887"/>
    </source>
</evidence>
<dbReference type="Gene3D" id="3.20.180.20">
    <property type="entry name" value="Dynein heavy chain, N-terminal domain 2"/>
    <property type="match status" value="1"/>
</dbReference>
<dbReference type="GO" id="GO:0003341">
    <property type="term" value="P:cilium movement"/>
    <property type="evidence" value="ECO:0007669"/>
    <property type="project" value="UniProtKB-ARBA"/>
</dbReference>
<dbReference type="InterPro" id="IPR003593">
    <property type="entry name" value="AAA+_ATPase"/>
</dbReference>
<dbReference type="Pfam" id="PF17852">
    <property type="entry name" value="Dynein_AAA_lid"/>
    <property type="match status" value="1"/>
</dbReference>
<evidence type="ECO:0000256" key="10">
    <source>
        <dbReference type="ARBA" id="ARBA00023017"/>
    </source>
</evidence>
<dbReference type="Gene3D" id="1.10.287.2620">
    <property type="match status" value="1"/>
</dbReference>
<keyword evidence="14" id="KW-0206">Cytoskeleton</keyword>
<evidence type="ECO:0000256" key="4">
    <source>
        <dbReference type="ARBA" id="ARBA00022490"/>
    </source>
</evidence>
<dbReference type="Pfam" id="PF18198">
    <property type="entry name" value="AAA_lid_11"/>
    <property type="match status" value="1"/>
</dbReference>
<dbReference type="SUPFAM" id="SSF52540">
    <property type="entry name" value="P-loop containing nucleoside triphosphate hydrolases"/>
    <property type="match status" value="4"/>
</dbReference>
<keyword evidence="5" id="KW-0493">Microtubule</keyword>
<dbReference type="Proteomes" id="UP001607303">
    <property type="component" value="Unassembled WGS sequence"/>
</dbReference>
<keyword evidence="7" id="KW-0547">Nucleotide-binding</keyword>
<dbReference type="Pfam" id="PF12780">
    <property type="entry name" value="AAA_8"/>
    <property type="match status" value="1"/>
</dbReference>
<dbReference type="Pfam" id="PF17857">
    <property type="entry name" value="AAA_lid_1"/>
    <property type="match status" value="1"/>
</dbReference>
<gene>
    <name evidence="17" type="ORF">V1477_004950</name>
</gene>
<dbReference type="Gene3D" id="1.10.472.130">
    <property type="match status" value="1"/>
</dbReference>
<dbReference type="Gene3D" id="1.20.58.1120">
    <property type="match status" value="1"/>
</dbReference>
<dbReference type="Pfam" id="PF08393">
    <property type="entry name" value="DHC_N2"/>
    <property type="match status" value="1"/>
</dbReference>
<dbReference type="FunFam" id="3.40.50.300:FF:000044">
    <property type="entry name" value="Dynein heavy chain 5, axonemal"/>
    <property type="match status" value="1"/>
</dbReference>
<dbReference type="InterPro" id="IPR004273">
    <property type="entry name" value="Dynein_heavy_D6_P-loop"/>
</dbReference>
<dbReference type="Pfam" id="PF12774">
    <property type="entry name" value="AAA_6"/>
    <property type="match status" value="1"/>
</dbReference>
<dbReference type="FunFam" id="1.20.1270.280:FF:000001">
    <property type="entry name" value="dynein heavy chain 7, axonemal"/>
    <property type="match status" value="1"/>
</dbReference>
<dbReference type="FunFam" id="1.10.8.1220:FF:000001">
    <property type="entry name" value="Dynein axonemal heavy chain 5"/>
    <property type="match status" value="1"/>
</dbReference>
<dbReference type="Gene3D" id="1.20.1270.280">
    <property type="match status" value="1"/>
</dbReference>
<evidence type="ECO:0000256" key="11">
    <source>
        <dbReference type="ARBA" id="ARBA00023054"/>
    </source>
</evidence>
<comment type="subcellular location">
    <subcellularLocation>
        <location evidence="1">Cell projection</location>
        <location evidence="1">Cilium</location>
        <location evidence="1">Flagellum</location>
    </subcellularLocation>
    <subcellularLocation>
        <location evidence="2">Cytoplasm</location>
        <location evidence="2">Cytoskeleton</location>
        <location evidence="2">Cilium axoneme</location>
    </subcellularLocation>
</comment>
<dbReference type="InterPro" id="IPR013602">
    <property type="entry name" value="Dynein_heavy_linker"/>
</dbReference>
<dbReference type="FunFam" id="3.40.50.300:FF:001328">
    <property type="entry name" value="Dynein heavy chain 6, axonemal"/>
    <property type="match status" value="1"/>
</dbReference>
<dbReference type="InterPro" id="IPR035706">
    <property type="entry name" value="AAA_9"/>
</dbReference>
<keyword evidence="12" id="KW-0969">Cilium</keyword>
<dbReference type="InterPro" id="IPR043160">
    <property type="entry name" value="Dynein_C_barrel"/>
</dbReference>
<dbReference type="Gene3D" id="1.10.8.1220">
    <property type="match status" value="1"/>
</dbReference>
<dbReference type="Pfam" id="PF12781">
    <property type="entry name" value="AAA_9"/>
    <property type="match status" value="1"/>
</dbReference>
<dbReference type="FunFam" id="1.20.920.30:FF:000002">
    <property type="entry name" value="Dynein axonemal heavy chain 3"/>
    <property type="match status" value="1"/>
</dbReference>
<protein>
    <recommendedName>
        <fullName evidence="16">AAA+ ATPase domain-containing protein</fullName>
    </recommendedName>
</protein>
<comment type="similarity">
    <text evidence="3">Belongs to the dynein heavy chain family.</text>
</comment>
<dbReference type="FunFam" id="1.10.287.2620:FF:000002">
    <property type="entry name" value="Dynein heavy chain 2, axonemal"/>
    <property type="match status" value="1"/>
</dbReference>
<feature type="domain" description="AAA+ ATPase" evidence="16">
    <location>
        <begin position="1990"/>
        <end position="2138"/>
    </location>
</feature>
<dbReference type="FunFam" id="1.20.58.1120:FF:000005">
    <property type="entry name" value="Dynein, axonemal, heavy chain 12"/>
    <property type="match status" value="1"/>
</dbReference>
<dbReference type="Pfam" id="PF12775">
    <property type="entry name" value="AAA_7"/>
    <property type="match status" value="1"/>
</dbReference>
<accession>A0ABD2CNB9</accession>
<evidence type="ECO:0000256" key="6">
    <source>
        <dbReference type="ARBA" id="ARBA00022737"/>
    </source>
</evidence>
<organism evidence="17 18">
    <name type="scientific">Vespula maculifrons</name>
    <name type="common">Eastern yellow jacket</name>
    <name type="synonym">Wasp</name>
    <dbReference type="NCBI Taxonomy" id="7453"/>
    <lineage>
        <taxon>Eukaryota</taxon>
        <taxon>Metazoa</taxon>
        <taxon>Ecdysozoa</taxon>
        <taxon>Arthropoda</taxon>
        <taxon>Hexapoda</taxon>
        <taxon>Insecta</taxon>
        <taxon>Pterygota</taxon>
        <taxon>Neoptera</taxon>
        <taxon>Endopterygota</taxon>
        <taxon>Hymenoptera</taxon>
        <taxon>Apocrita</taxon>
        <taxon>Aculeata</taxon>
        <taxon>Vespoidea</taxon>
        <taxon>Vespidae</taxon>
        <taxon>Vespinae</taxon>
        <taxon>Vespula</taxon>
    </lineage>
</organism>
<evidence type="ECO:0000256" key="13">
    <source>
        <dbReference type="ARBA" id="ARBA00023175"/>
    </source>
</evidence>
<dbReference type="InterPro" id="IPR027417">
    <property type="entry name" value="P-loop_NTPase"/>
</dbReference>
<dbReference type="Pfam" id="PF12777">
    <property type="entry name" value="MT"/>
    <property type="match status" value="1"/>
</dbReference>
<keyword evidence="4" id="KW-0963">Cytoplasm</keyword>
<dbReference type="Gene3D" id="3.10.490.20">
    <property type="match status" value="1"/>
</dbReference>
<dbReference type="InterPro" id="IPR026983">
    <property type="entry name" value="DHC"/>
</dbReference>
<evidence type="ECO:0000259" key="16">
    <source>
        <dbReference type="SMART" id="SM00382"/>
    </source>
</evidence>
<dbReference type="InterPro" id="IPR042219">
    <property type="entry name" value="AAA_lid_11_sf"/>
</dbReference>
<evidence type="ECO:0000256" key="5">
    <source>
        <dbReference type="ARBA" id="ARBA00022701"/>
    </source>
</evidence>
<comment type="caution">
    <text evidence="17">The sequence shown here is derived from an EMBL/GenBank/DDBJ whole genome shotgun (WGS) entry which is preliminary data.</text>
</comment>
<dbReference type="Gene3D" id="1.10.8.710">
    <property type="match status" value="1"/>
</dbReference>
<evidence type="ECO:0000256" key="14">
    <source>
        <dbReference type="ARBA" id="ARBA00023212"/>
    </source>
</evidence>
<evidence type="ECO:0000313" key="17">
    <source>
        <dbReference type="EMBL" id="KAL2746580.1"/>
    </source>
</evidence>
<dbReference type="InterPro" id="IPR042222">
    <property type="entry name" value="Dynein_2_N"/>
</dbReference>
<proteinExistence type="inferred from homology"/>
<dbReference type="FunFam" id="1.10.8.720:FF:000001">
    <property type="entry name" value="dynein heavy chain 7, axonemal"/>
    <property type="match status" value="1"/>
</dbReference>
<evidence type="ECO:0000256" key="9">
    <source>
        <dbReference type="ARBA" id="ARBA00022846"/>
    </source>
</evidence>
<dbReference type="InterPro" id="IPR041658">
    <property type="entry name" value="AAA_lid_11"/>
</dbReference>
<dbReference type="Gene3D" id="3.40.50.300">
    <property type="entry name" value="P-loop containing nucleotide triphosphate hydrolases"/>
    <property type="match status" value="5"/>
</dbReference>
<dbReference type="PANTHER" id="PTHR22878:SF70">
    <property type="entry name" value="DYNEIN HEAVY CHAIN 2, AXONEMAL"/>
    <property type="match status" value="1"/>
</dbReference>
<evidence type="ECO:0000256" key="7">
    <source>
        <dbReference type="ARBA" id="ARBA00022741"/>
    </source>
</evidence>
<dbReference type="Gene3D" id="6.10.140.1060">
    <property type="match status" value="1"/>
</dbReference>
<dbReference type="GO" id="GO:0005874">
    <property type="term" value="C:microtubule"/>
    <property type="evidence" value="ECO:0007669"/>
    <property type="project" value="UniProtKB-KW"/>
</dbReference>
<dbReference type="GO" id="GO:0031514">
    <property type="term" value="C:motile cilium"/>
    <property type="evidence" value="ECO:0007669"/>
    <property type="project" value="UniProtKB-SubCell"/>
</dbReference>
<dbReference type="GO" id="GO:0005858">
    <property type="term" value="C:axonemal dynein complex"/>
    <property type="evidence" value="ECO:0007669"/>
    <property type="project" value="UniProtKB-ARBA"/>
</dbReference>
<dbReference type="FunFam" id="1.20.920.20:FF:000006">
    <property type="entry name" value="Dynein, axonemal, heavy chain 6"/>
    <property type="match status" value="1"/>
</dbReference>
<dbReference type="InterPro" id="IPR043157">
    <property type="entry name" value="Dynein_AAA1S"/>
</dbReference>
<keyword evidence="15" id="KW-0966">Cell projection</keyword>
<keyword evidence="13" id="KW-0505">Motor protein</keyword>
<dbReference type="InterPro" id="IPR024743">
    <property type="entry name" value="Dynein_HC_stalk"/>
</dbReference>
<dbReference type="GO" id="GO:0005524">
    <property type="term" value="F:ATP binding"/>
    <property type="evidence" value="ECO:0007669"/>
    <property type="project" value="UniProtKB-KW"/>
</dbReference>
<dbReference type="InterPro" id="IPR041466">
    <property type="entry name" value="Dynein_AAA5_ext"/>
</dbReference>
<keyword evidence="11" id="KW-0175">Coiled coil</keyword>
<keyword evidence="9" id="KW-0282">Flagellum</keyword>
<sequence>MECSNDVEEDNIKKCDVICKEKLSKPLERYTEDSTFRSVQTKRAFRIKETDGKMITIARIPTFNYPRSSIDPPSEKISRISQCSMITNKKKKEKVPSSKKSKLYLSLRKKRAAFRQSLIEAIAIKKEAEEEEEDVCFDTKKLLITKSEEDLLRYYYYVLHAIDDVHIKSIETATLKNILNLVPTKWQMKFSELLNKLLQETKDDYNLTIKKAVIDFVLQEPLRDDHELFEKLSKTKESEEIRRFSLEHKCRYRKRTSKMEKITILYNNYMYKSLDYWIKEFSYKRLINIEKLTSFGMPYDLATFEYRITKMLRKMKKDLKINWLPKIQDVFYNVRYRFPSFHSLLIVFNDFDKYLSFIFIYHNYGKLRKKEHSHKGETSIDASKLEKTYNCLAMIMETQLRELCLNSIENYIDYLMDVGGKNCGFNIKVVVRKKAICFDPSFTMFVETLTSLLHAIYEAVTVFPRIESETIFKNAKNMLKPLISPDLLEHYSNKIAKLIEVHKVEIEKQLEDFVIYTKLIEEVEEEDVVEPFLQADPPRSFEEYSDIIEHYYRLGHYLPVILDRTYVGKLFEVRRKDLIDHIVFEAGRLKELLLSKMVDDYQREMREIGDHYQNIADQALTVPPNTSELVKLKEFIDTAETETVFMLENRLKDLKKYILFLTDYWILTPVELKTNNFAFQWYHNISSIFEQHREIIASKTGEYQKMLKDKIEKFEKDLELYAKYCDEIQYWGNIEEIYRYQKKATSLENKIIAAMETIDRFNEEEQLFGWELSQFPLRKKIADQLSPYKKLYDVACEAFTNINLWMNSMIGSHDPEDIEAETGTAYRTAYKLEKIFQEAIPKKLAETIVGKIDEFKAHMPVIMTLGNPFMKSRHWEQISEIVGFPIKVDKHMTLAKILDYGLADYVPKFEIISEAAMKEGNLEKTLSRMYTEWAEVAFTVNPYRDTGTYVIASVDEIQLLLDEHLTKAQTMKNSLYIKPFEQETLEWEAKLLLLQDIMDYWLAVQATWMYLEPIFSSPDIQQQMPEEGRRFSAVDKIWREIMAAVASDPKVMSVIQIEKMLDRFKKCTTLLDLVQKGLVAYLEKKRLYFARFFFLSNDELLEILSETKDPTRVQPHLKKCFEGIAKLKFTDKMEATMMESSEREVVIFEDIIDTAAARGQVEKWLLELEIVMKKSVRAQVIRAKDAFVTKVRCQWALDWPGQTILCISKLYWTAYTTDSFSNGSTGLKDYIQICINDLNDIVKLVRSKLSKQNRTTLEALVTLDVHGKDVITDLFEQGVTQSTDFKWLSQMRYYWTNEDLYVMMINSTLKYAYEYLGNTSRLVITPLTDRCYRTLFGALHLNLGGAPEGPAGTGKTETTKDMAKAVAKQCVVFNCSEGLDYIALGKFMKGLAATGAWSCFDEFNRIDLEVLSVVAQQILTIQRAVNAGKEILIFEDTELKLDPTCACFITMNPGYAGRTELPDNLKALFRPVAMMVPDYALIAENTLYSYGFYQARPLSVKIVVAYRLCSEQLSSQNHYDYGMRAVKSVLIAAGNLKLKYPDENEDILMLRSIKDVNLPKFLHQDIPLFNGIMSDLFPNVTLPTPDYTYLNECTEKACKESNIQCVPVFLEKIQQIYEMMIVRHGFMIVGFPFGGKTTAYRILADALKICEEMELLNENKVEITVMNPKAITMGQLYGEFDPASHEWKDGILAVSYRTFAVSTNENRKWLVFDGPIDAIWIESMNTVLDDNKKLCLMSGEVIQLAPKTNLVFEPMDLEAASPATVSRCGMIYMEPSALGWKPLLLSWMSTIPANIDAWLTNFLYESLFLRFCTPLFRFLRRGNIKELCPMPDSNHLRSITYLMDCFIEEYHDEKIAKKIDEYDLRAQIEGSFFFSCIWAMGGTLEASSREQFSIFFRGFMEKEFPLALMEKYQLDEPVPQPEKPYIFVMPKHNLVFDYRFIKEGKGKWKLWSDELINGAPIPRDIPVNQIIVPTVETIRYIALFQLLVQHEKPVLFVGPTGTGKSVYVTDFLLKKNNSAINKPLFINFSAQTTANQTQDIIMNKLDRRRKGVFGPPVGKRWIIFVDDVSMPLKETYGAQPPIELLRQWLDHWQWYDLKEMIPIKLIEIQLMCAMAPPINGGKDVTPRFKRHFFTLTISDFEDDVMIMIFSKIMLWHLDTRGFSKEFDPCIDQIVFATLDVFKESLKNLLPTPAKCHYIFNLRDFSRVIQGVLLSVPEAMSTLVSMKRLWVHEILRVFGDRLIDEIDMNWLIEQLHLTLRKHMETSMEELFKDFLQASKTKKITDYEMRKLLYCDFIDTKVDVRLYKEVFDLEKLREIVEAYLTEYNAMSKKPMHLVMFRFAIEHLSKISRIIKQPRSHALLVGVGGSGRQSLTRLASHICDYDVFQVEITRQYSTNEWHEDIKTIMRRATATELHSTFLFTDIQIKEESFLEDISNMLNSGEVPNIFTNEEKVEICEKMRQIDRQRERSLQTDGSLVALFNLFVQIARDQLHIVVAMSPIGDGFRNRIRKFPALVNCCTIDWLQAWPEDALVAVARRFLSEIELSDHERQVGIDMCRFFHVSTEKLSAEFLTRLNRYNYVTPTSYLEMINTFKDLLDKKRREILLAKARYQGGLGRLDSTQQQVADMQETLRKLQPQLVTATQDVQKMVINIEKENKDVAEFEKIVKRDEIAAQTVADAAAAIKAECDANLAEALPFLRNAQAALDTLTTTDIAVVKVMKRPPYAVKLIVESVCVLREIKPDRVQTKDGIVDDYWKTSLRMLSDAKFLDSLLNFDKDNIPEKVIENIRKNYLTKPDFDPEKMKKVSTACEGLCRWVMAISEYDKVAKVVAPKKKALAEAEATYSEALYELNVKRKQLQEVQDKLFILEKLLNQRKADFQAMSDQVAECELKIKRAEDLIGGLGGEYNRWLQSAQELGDRYYRLTGDVIIASGVIAYLGPFTMPFRVQQIAEWVELCTNLEVICTKDFQLRDVLGDPVLIRDWNIFGLPSDLFSIDNGIIVTNARRWPLMIDPQNQANKWIKNMEKTNNMSIIRLAQLDYIRVLENAIQFGQPVLLENIEEELDAVLEPILLKQTFKQSGVLCIRLGDTIIEYNTNFRFYITTKLRNPHYLPEITVKVTLVNFVITPEGLDDQLLGIVVAKERPDLESEKNALILQSATNKRLLKETEDKILEVLSVAEGNILEDEEAIDILTSSKNLSDDIHIKQTATEITEKSIDAARLQYTPIAVHSTILFFTIAVLANIDPMYQYSLVWFVNLYIMAIENTHPTEDLDQRLKELIEYFTYSLFLNICRSLFEKDKLLFSLLLVINLLKQQDKLSMPQWIFLLTGGVGLDNPYANPTTWLPIKQWDELCRLDEVTGFSGIKKNFTTKSEEWKTVFDSKEPQNATFPVPYNHIDLFQKLLILRCIRPDKIVPAVQNFVECTSYLSLNLNQLINIMKVHKRLFLVELGSQFVEAPTFDLVSSYADSNNCIPLIFVLTPGADPAQILLKFADDLGYGSDRLFYLSLGQGKNLAIYNPACQGPIAEELIENGVTNGHWVVLQNCHLAKSWMPTLERICEGFIPEAIHSDFRLWLTSYPAEHFPISVLQNGIKMTNEPPKGLRANIIRSYMNDPINDPDFFESCHQSDIFKKLIYSLCFFHALVQERRNFGPIGWNIPYEFNETDLRVSILQLHNFLNEYEDVQFEALKYLTGECNYGGRVTDEWDRRTLNTILQKFYCEEAIGENIYYFDTSSNIYYCPIVREYDAFVEYTKRLPLITAPSVFGMNENADIIKDQQETSLLFSSLLLTQDRLDLWQIRETVKTGTGAMTSDEIVFNVATDILSRLPADYDLQTANEKYPTSYSQSMNTVLVQEMGRFNKLLDCIRNSLINIQKAIKGFIVMSFELEDIYGTILTAKIPSYWMQHSYPSMKPLGSYINDFLQRLSFLQKWYDEGPPIAFWLSGFYFTQAFLTGSRQNYARKYSIPIDHLVYDFIILKETVFNQPPENGIYIYGLFLDGARFDKNEMDLKESLPKVLYDYMPFMWLLPTKKEDIKERRTYTCPLYKTSERRGVLSTTGHSTNFVIAMWLPTTMPPEHWIMRGVAMLCQLSE</sequence>
<keyword evidence="6" id="KW-0677">Repeat</keyword>
<reference evidence="17 18" key="1">
    <citation type="journal article" date="2024" name="Ann. Entomol. Soc. Am.">
        <title>Genomic analyses of the southern and eastern yellowjacket wasps (Hymenoptera: Vespidae) reveal evolutionary signatures of social life.</title>
        <authorList>
            <person name="Catto M.A."/>
            <person name="Caine P.B."/>
            <person name="Orr S.E."/>
            <person name="Hunt B.G."/>
            <person name="Goodisman M.A.D."/>
        </authorList>
    </citation>
    <scope>NUCLEOTIDE SEQUENCE [LARGE SCALE GENOMIC DNA]</scope>
    <source>
        <strain evidence="17">232</strain>
        <tissue evidence="17">Head and thorax</tissue>
    </source>
</reference>
<evidence type="ECO:0000256" key="15">
    <source>
        <dbReference type="ARBA" id="ARBA00023273"/>
    </source>
</evidence>
<keyword evidence="8" id="KW-0067">ATP-binding</keyword>
<dbReference type="Pfam" id="PF18199">
    <property type="entry name" value="Dynein_C"/>
    <property type="match status" value="1"/>
</dbReference>
<dbReference type="FunFam" id="1.10.8.710:FF:000004">
    <property type="entry name" value="Dynein axonemal heavy chain 6"/>
    <property type="match status" value="1"/>
</dbReference>
<evidence type="ECO:0000313" key="18">
    <source>
        <dbReference type="Proteomes" id="UP001607303"/>
    </source>
</evidence>
<keyword evidence="10" id="KW-0243">Dynein</keyword>
<dbReference type="FunFam" id="3.40.50.300:FF:000362">
    <property type="entry name" value="Dynein, axonemal, heavy chain 6"/>
    <property type="match status" value="1"/>
</dbReference>
<evidence type="ECO:0000256" key="8">
    <source>
        <dbReference type="ARBA" id="ARBA00022840"/>
    </source>
</evidence>
<name>A0ABD2CNB9_VESMC</name>
<dbReference type="InterPro" id="IPR041228">
    <property type="entry name" value="Dynein_C"/>
</dbReference>
<dbReference type="InterPro" id="IPR042228">
    <property type="entry name" value="Dynein_linker_3"/>
</dbReference>
<dbReference type="SMART" id="SM00382">
    <property type="entry name" value="AAA"/>
    <property type="match status" value="2"/>
</dbReference>
<dbReference type="InterPro" id="IPR041589">
    <property type="entry name" value="DNAH3_AAA_lid_1"/>
</dbReference>
<dbReference type="Gene3D" id="1.10.8.720">
    <property type="entry name" value="Region D6 of dynein motor"/>
    <property type="match status" value="1"/>
</dbReference>
<dbReference type="Gene3D" id="1.20.920.30">
    <property type="match status" value="1"/>
</dbReference>
<dbReference type="FunFam" id="3.40.50.300:FF:000223">
    <property type="entry name" value="Dynein heavy chain 3, axonemal"/>
    <property type="match status" value="1"/>
</dbReference>
<dbReference type="FunFam" id="3.40.50.300:FF:002141">
    <property type="entry name" value="Dynein heavy chain"/>
    <property type="match status" value="1"/>
</dbReference>
<dbReference type="InterPro" id="IPR035699">
    <property type="entry name" value="AAA_6"/>
</dbReference>
<dbReference type="FunFam" id="3.10.490.20:FF:000001">
    <property type="entry name" value="dynein heavy chain 7, axonemal"/>
    <property type="match status" value="1"/>
</dbReference>
<evidence type="ECO:0000256" key="12">
    <source>
        <dbReference type="ARBA" id="ARBA00023069"/>
    </source>
</evidence>
<dbReference type="Pfam" id="PF03028">
    <property type="entry name" value="Dynein_heavy"/>
    <property type="match status" value="1"/>
</dbReference>
<dbReference type="InterPro" id="IPR024317">
    <property type="entry name" value="Dynein_heavy_chain_D4_dom"/>
</dbReference>
<keyword evidence="18" id="KW-1185">Reference proteome</keyword>
<dbReference type="FunFam" id="3.20.180.20:FF:000003">
    <property type="entry name" value="Dynein heavy chain 12, axonemal"/>
    <property type="match status" value="1"/>
</dbReference>
<feature type="domain" description="AAA+ ATPase" evidence="16">
    <location>
        <begin position="1341"/>
        <end position="1480"/>
    </location>
</feature>
<evidence type="ECO:0000256" key="2">
    <source>
        <dbReference type="ARBA" id="ARBA00004430"/>
    </source>
</evidence>
<dbReference type="PANTHER" id="PTHR22878">
    <property type="entry name" value="DYNEIN HEAVY CHAIN 6, AXONEMAL-LIKE-RELATED"/>
    <property type="match status" value="1"/>
</dbReference>
<dbReference type="Gene3D" id="1.20.920.20">
    <property type="match status" value="1"/>
</dbReference>
<dbReference type="FunFam" id="1.20.140.100:FF:000004">
    <property type="entry name" value="Dynein axonemal heavy chain 6"/>
    <property type="match status" value="1"/>
</dbReference>